<comment type="caution">
    <text evidence="2">The sequence shown here is derived from an EMBL/GenBank/DDBJ whole genome shotgun (WGS) entry which is preliminary data.</text>
</comment>
<accession>A0ABS8VZ39</accession>
<dbReference type="EMBL" id="JAJSOJ010000081">
    <property type="protein sequence ID" value="MCE0745451.1"/>
    <property type="molecule type" value="Genomic_DNA"/>
</dbReference>
<dbReference type="InterPro" id="IPR006528">
    <property type="entry name" value="Phage_head_morphogenesis_dom"/>
</dbReference>
<reference evidence="2 3" key="1">
    <citation type="submission" date="2021-12" db="EMBL/GenBank/DDBJ databases">
        <title>Genome sequence of Acetobacter sicerae DmPark20a_162.</title>
        <authorList>
            <person name="Chaston J.M."/>
        </authorList>
    </citation>
    <scope>NUCLEOTIDE SEQUENCE [LARGE SCALE GENOMIC DNA]</scope>
    <source>
        <strain evidence="2 3">DmPark20a_162</strain>
    </source>
</reference>
<evidence type="ECO:0000259" key="1">
    <source>
        <dbReference type="Pfam" id="PF04233"/>
    </source>
</evidence>
<protein>
    <submittedName>
        <fullName evidence="2">Phage head morphogenesis protein</fullName>
    </submittedName>
</protein>
<feature type="domain" description="Phage head morphogenesis" evidence="1">
    <location>
        <begin position="59"/>
        <end position="184"/>
    </location>
</feature>
<dbReference type="Pfam" id="PF04233">
    <property type="entry name" value="Phage_Mu_F"/>
    <property type="match status" value="1"/>
</dbReference>
<dbReference type="RefSeq" id="WP_232879088.1">
    <property type="nucleotide sequence ID" value="NZ_JAJSOJ010000081.1"/>
</dbReference>
<evidence type="ECO:0000313" key="2">
    <source>
        <dbReference type="EMBL" id="MCE0745451.1"/>
    </source>
</evidence>
<evidence type="ECO:0000313" key="3">
    <source>
        <dbReference type="Proteomes" id="UP001521074"/>
    </source>
</evidence>
<name>A0ABS8VZ39_9PROT</name>
<dbReference type="Proteomes" id="UP001521074">
    <property type="component" value="Unassembled WGS sequence"/>
</dbReference>
<organism evidence="2 3">
    <name type="scientific">Acetobacter sicerae</name>
    <dbReference type="NCBI Taxonomy" id="85325"/>
    <lineage>
        <taxon>Bacteria</taxon>
        <taxon>Pseudomonadati</taxon>
        <taxon>Pseudomonadota</taxon>
        <taxon>Alphaproteobacteria</taxon>
        <taxon>Acetobacterales</taxon>
        <taxon>Acetobacteraceae</taxon>
        <taxon>Acetobacter</taxon>
    </lineage>
</organism>
<keyword evidence="3" id="KW-1185">Reference proteome</keyword>
<gene>
    <name evidence="2" type="ORF">LWC05_16385</name>
</gene>
<sequence>MADDVAAILSAAPVKPSDAIAFVRQKTLVATASFGELEQEAHARAFTSAGMTEMSMLRKVGSDVSRAISEGMSYSEFQKRFLKIADDHDWKPQPPSSVVTDRDLRNRANLIYDTNMSMAYSAGEWKRLNTPEAIDIYPWFQYRHHSCPHPRLQHLAWDGLILSRDDPFWITHWPPNGWRCHCTVEPVSRRDMRINKWEASESPPIRLIEKRNPATGKMVQVPEGIDLGFAYNPGRVWQADVEARAATAPKPITHINGIPKTEVAPGVREKAQVKQIGELLDKRAGSVEAGTLPDAVMKELG</sequence>
<proteinExistence type="predicted"/>
<feature type="non-terminal residue" evidence="2">
    <location>
        <position position="301"/>
    </location>
</feature>